<accession>A0ABN8ZJD1</accession>
<sequence length="232" mass="24539">MERKSAVLRLDIPESTSAALHAPLRVCPEGPETLGQTTVLTTRGRCWRPGLVSSQGAVFHADPRLSVCRGGRKLHLLWSRLGDRHVLLVTRAEQPAERGLLSLARLSPCAFFRKSKAAGFVLAIQAALGAAPETEGFWLAANSSFKVLLQKGNALPLTDGSPVLGGGSQQGPPALTCVLGVADKFPAVERQLLSGFLSFPQSCSFTCSFAPSEICPLLCTTTSSVRSGQASD</sequence>
<dbReference type="Proteomes" id="UP001176941">
    <property type="component" value="Chromosome 31"/>
</dbReference>
<protein>
    <submittedName>
        <fullName evidence="1">Uncharacterized protein</fullName>
    </submittedName>
</protein>
<evidence type="ECO:0000313" key="2">
    <source>
        <dbReference type="Proteomes" id="UP001176941"/>
    </source>
</evidence>
<organism evidence="1 2">
    <name type="scientific">Rangifer tarandus platyrhynchus</name>
    <name type="common">Svalbard reindeer</name>
    <dbReference type="NCBI Taxonomy" id="3082113"/>
    <lineage>
        <taxon>Eukaryota</taxon>
        <taxon>Metazoa</taxon>
        <taxon>Chordata</taxon>
        <taxon>Craniata</taxon>
        <taxon>Vertebrata</taxon>
        <taxon>Euteleostomi</taxon>
        <taxon>Mammalia</taxon>
        <taxon>Eutheria</taxon>
        <taxon>Laurasiatheria</taxon>
        <taxon>Artiodactyla</taxon>
        <taxon>Ruminantia</taxon>
        <taxon>Pecora</taxon>
        <taxon>Cervidae</taxon>
        <taxon>Odocoileinae</taxon>
        <taxon>Rangifer</taxon>
    </lineage>
</organism>
<proteinExistence type="predicted"/>
<keyword evidence="2" id="KW-1185">Reference proteome</keyword>
<evidence type="ECO:0000313" key="1">
    <source>
        <dbReference type="EMBL" id="CAI9171944.1"/>
    </source>
</evidence>
<dbReference type="EMBL" id="OX459967">
    <property type="protein sequence ID" value="CAI9171944.1"/>
    <property type="molecule type" value="Genomic_DNA"/>
</dbReference>
<gene>
    <name evidence="1" type="ORF">MRATA1EN1_LOCUS20906</name>
</gene>
<reference evidence="1" key="1">
    <citation type="submission" date="2023-04" db="EMBL/GenBank/DDBJ databases">
        <authorList>
            <consortium name="ELIXIR-Norway"/>
        </authorList>
    </citation>
    <scope>NUCLEOTIDE SEQUENCE [LARGE SCALE GENOMIC DNA]</scope>
</reference>
<name>A0ABN8ZJD1_RANTA</name>